<keyword evidence="6" id="KW-0479">Metal-binding</keyword>
<comment type="caution">
    <text evidence="16">The sequence shown here is derived from an EMBL/GenBank/DDBJ whole genome shotgun (WGS) entry which is preliminary data.</text>
</comment>
<dbReference type="CDD" id="cd00051">
    <property type="entry name" value="EFh"/>
    <property type="match status" value="4"/>
</dbReference>
<dbReference type="PROSITE" id="PS00018">
    <property type="entry name" value="EF_HAND_1"/>
    <property type="match status" value="4"/>
</dbReference>
<dbReference type="InterPro" id="IPR001241">
    <property type="entry name" value="Topo_IIA"/>
</dbReference>
<dbReference type="Pfam" id="PF00204">
    <property type="entry name" value="DNA_gyraseB"/>
    <property type="match status" value="1"/>
</dbReference>
<comment type="similarity">
    <text evidence="4">Belongs to the centrin family.</text>
</comment>
<dbReference type="SMART" id="SM00433">
    <property type="entry name" value="TOP2c"/>
    <property type="match status" value="1"/>
</dbReference>
<dbReference type="GO" id="GO:0005509">
    <property type="term" value="F:calcium ion binding"/>
    <property type="evidence" value="ECO:0007669"/>
    <property type="project" value="InterPro"/>
</dbReference>
<evidence type="ECO:0000256" key="9">
    <source>
        <dbReference type="ARBA" id="ARBA00022837"/>
    </source>
</evidence>
<evidence type="ECO:0000256" key="12">
    <source>
        <dbReference type="ARBA" id="ARBA00023125"/>
    </source>
</evidence>
<dbReference type="GO" id="GO:0005524">
    <property type="term" value="F:ATP binding"/>
    <property type="evidence" value="ECO:0007669"/>
    <property type="project" value="UniProtKB-UniRule"/>
</dbReference>
<dbReference type="OrthoDB" id="276498at2759"/>
<dbReference type="Proteomes" id="UP001152797">
    <property type="component" value="Unassembled WGS sequence"/>
</dbReference>
<dbReference type="InterPro" id="IPR013506">
    <property type="entry name" value="Topo_IIA_bsu_dom2"/>
</dbReference>
<sequence>NNWFSLSSQRDLIMALRRFNAGGKKQKELTDEQKQEIKEAFDLFDTDGSGEIDSKELKVAMRALGFEPKKEEIQKMISDVDDDGSGTIGYEEFLKMMTHKILNRDPKDEILKAFRLFDDDETGKISFKNLKRVAKELGERMTDEELQEMIDEADRDGDGEVNEEEFLRIMKKTPPDSIRDLWGEMAMRFRAGDVLRKSFSGKKQKELTDEQKQEIKEAFDLFDTDGSGEIDSKELKVAMRALGFEPKKEEIQKMISDVDEFLKMMTHKILNRDPKDEILKAFRLFDDDETGKISFKNLKRVAKELGERMTDEELQEMIDEADRDGDGEVNEAICRSLFRDVTGSVGTCSEFLSTPAEFIVHRGRSEVICRGAVHTDADNTGWEKRIDKHLPLVAEDYNKPPFSLPFPAVDLQRISEDAYFVLYEIAPEGNTASPARVERLSVPSLPSLDSYTLVSEGELVEAFNPPSRVEEAAQAAADELGPLPAKERTMLTTPVTELPDKDSSVEEDVKAQAERKPIKGIPAVEFRARCDLIFDKYDKDKDEILCFEELCSLMEAGGRRIEEYDAYASLCQRLGCDARLGLSRKDVYKLFEKAPQAVWEEVYRSINPLAQMVKKGAERLPETFLERPITEFLFEDEEQFAKVHVELNAHLYYGAAEVITGDHVQAYFGKQRLELHIVAPGSYGAKDLYLWKMVITPLSGEIVPEDSLLELKATTGRFGSQKLTLKLMKSKKKRWYKGPSITRTLQWDKLPLAKGFDPLGKPPQAELGNAWQCLAYSSQRNQQLRKGKTIEQIYQKKTQLEHILLRPDTYVGSTEHQLQEMWVFDEAKGQMVHRKIDYVPALYKIFDEILVNAADNSKRDTKNMDLIDVTIDRQTNSITVLNNGQGIPVQIHKEHKCYVPELIFGHLLTSDNYDDNEKKVTGGRNGYGAKLTNVFSKKFIIETVDKNNKKKFTQVFQKNMTQKDDPVVTACNAPKEYTKVTFFPDFSRFGMTGLDNDICSLMMKRVYDIAASTSNRIKVVLNGKQLPIKWPNDLREMQQSLGSGLQPFGADLGAVEVTETCWDSESEKLEMAIDVQRSEFVDLDEQTDGNFNQVSFVNSINTIKGGTHVAHVSDQVVEAILKVVKGKNRGGIDIKPAHVRNHLWVFINCLIENPAFDSQTKETLTTKQSKFGSTCELPDKVIKQVMKSGIVETILDWVKAKQKVDMSKQLRASKNQGRVNGIPKLDDANDAGGRHSQAKSLAVAGVSVIGRDKYGVFPLKGKVLNVRDANFKQVTGNAEISNLLQIMGLDLKRQYDSAQGLRYGSIMLMTDQDHDGSHIKGLLINLIHFWWPSLAKMPGFLKATGDL</sequence>
<dbReference type="InterPro" id="IPR014721">
    <property type="entry name" value="Ribsml_uS5_D2-typ_fold_subgr"/>
</dbReference>
<evidence type="ECO:0000313" key="16">
    <source>
        <dbReference type="EMBL" id="CAI4017647.1"/>
    </source>
</evidence>
<keyword evidence="12 14" id="KW-0238">DNA-binding</keyword>
<dbReference type="FunFam" id="1.10.238.10:FF:000077">
    <property type="entry name" value="Centrin 1"/>
    <property type="match status" value="2"/>
</dbReference>
<dbReference type="InterPro" id="IPR011992">
    <property type="entry name" value="EF-hand-dom_pair"/>
</dbReference>
<dbReference type="EC" id="5.6.2.2" evidence="14"/>
<dbReference type="CDD" id="cd03481">
    <property type="entry name" value="TopoIIA_Trans_ScTopoIIA"/>
    <property type="match status" value="1"/>
</dbReference>
<evidence type="ECO:0000256" key="4">
    <source>
        <dbReference type="ARBA" id="ARBA00005253"/>
    </source>
</evidence>
<dbReference type="Gene3D" id="2.60.40.790">
    <property type="match status" value="1"/>
</dbReference>
<evidence type="ECO:0000259" key="15">
    <source>
        <dbReference type="PROSITE" id="PS50222"/>
    </source>
</evidence>
<keyword evidence="8 14" id="KW-0547">Nucleotide-binding</keyword>
<comment type="function">
    <text evidence="14">Control of topological states of DNA by transient breakage and subsequent rejoining of DNA strands. Topoisomerase II makes double-strand breaks.</text>
</comment>
<dbReference type="SMART" id="SM00054">
    <property type="entry name" value="EFh"/>
    <property type="match status" value="8"/>
</dbReference>
<evidence type="ECO:0000256" key="3">
    <source>
        <dbReference type="ARBA" id="ARBA00001946"/>
    </source>
</evidence>
<comment type="similarity">
    <text evidence="5 14">Belongs to the type II topoisomerase family.</text>
</comment>
<comment type="subunit">
    <text evidence="14">Homodimer.</text>
</comment>
<evidence type="ECO:0000256" key="1">
    <source>
        <dbReference type="ARBA" id="ARBA00000185"/>
    </source>
</evidence>
<keyword evidence="10 14" id="KW-0067">ATP-binding</keyword>
<keyword evidence="7" id="KW-0677">Repeat</keyword>
<dbReference type="SUPFAM" id="SSF54211">
    <property type="entry name" value="Ribosomal protein S5 domain 2-like"/>
    <property type="match status" value="1"/>
</dbReference>
<keyword evidence="18" id="KW-1185">Reference proteome</keyword>
<dbReference type="GO" id="GO:0005634">
    <property type="term" value="C:nucleus"/>
    <property type="evidence" value="ECO:0007669"/>
    <property type="project" value="TreeGrafter"/>
</dbReference>
<feature type="non-terminal residue" evidence="16">
    <location>
        <position position="1"/>
    </location>
</feature>
<dbReference type="GO" id="GO:0000712">
    <property type="term" value="P:resolution of meiotic recombination intermediates"/>
    <property type="evidence" value="ECO:0007669"/>
    <property type="project" value="TreeGrafter"/>
</dbReference>
<dbReference type="InterPro" id="IPR013759">
    <property type="entry name" value="Topo_IIA_B_C"/>
</dbReference>
<gene>
    <name evidence="16" type="ORF">C1SCF055_LOCUS42274</name>
</gene>
<name>A0A9P1M2P9_9DINO</name>
<feature type="domain" description="EF-hand" evidence="15">
    <location>
        <begin position="210"/>
        <end position="245"/>
    </location>
</feature>
<reference evidence="17" key="2">
    <citation type="submission" date="2024-04" db="EMBL/GenBank/DDBJ databases">
        <authorList>
            <person name="Chen Y."/>
            <person name="Shah S."/>
            <person name="Dougan E. K."/>
            <person name="Thang M."/>
            <person name="Chan C."/>
        </authorList>
    </citation>
    <scope>NUCLEOTIDE SEQUENCE [LARGE SCALE GENOMIC DNA]</scope>
</reference>
<dbReference type="EMBL" id="CAMXCT020006647">
    <property type="protein sequence ID" value="CAL1171022.1"/>
    <property type="molecule type" value="Genomic_DNA"/>
</dbReference>
<feature type="domain" description="EF-hand" evidence="15">
    <location>
        <begin position="68"/>
        <end position="103"/>
    </location>
</feature>
<dbReference type="Gene3D" id="1.10.238.10">
    <property type="entry name" value="EF-hand"/>
    <property type="match status" value="4"/>
</dbReference>
<dbReference type="CDD" id="cd16930">
    <property type="entry name" value="HATPase_TopII-like"/>
    <property type="match status" value="1"/>
</dbReference>
<feature type="domain" description="EF-hand" evidence="15">
    <location>
        <begin position="525"/>
        <end position="560"/>
    </location>
</feature>
<dbReference type="SUPFAM" id="SSF47473">
    <property type="entry name" value="EF-hand"/>
    <property type="match status" value="2"/>
</dbReference>
<dbReference type="SUPFAM" id="SSF55874">
    <property type="entry name" value="ATPase domain of HSP90 chaperone/DNA topoisomerase II/histidine kinase"/>
    <property type="match status" value="1"/>
</dbReference>
<dbReference type="InterPro" id="IPR018247">
    <property type="entry name" value="EF_Hand_1_Ca_BS"/>
</dbReference>
<dbReference type="InterPro" id="IPR050634">
    <property type="entry name" value="DNA_Topoisomerase_II"/>
</dbReference>
<dbReference type="PANTHER" id="PTHR10169">
    <property type="entry name" value="DNA TOPOISOMERASE/GYRASE"/>
    <property type="match status" value="1"/>
</dbReference>
<dbReference type="InterPro" id="IPR002048">
    <property type="entry name" value="EF_hand_dom"/>
</dbReference>
<evidence type="ECO:0000256" key="2">
    <source>
        <dbReference type="ARBA" id="ARBA00001913"/>
    </source>
</evidence>
<dbReference type="EMBL" id="CAMXCT030006647">
    <property type="protein sequence ID" value="CAL4804959.1"/>
    <property type="molecule type" value="Genomic_DNA"/>
</dbReference>
<feature type="domain" description="EF-hand" evidence="15">
    <location>
        <begin position="273"/>
        <end position="308"/>
    </location>
</feature>
<dbReference type="Gene3D" id="3.30.565.10">
    <property type="entry name" value="Histidine kinase-like ATPase, C-terminal domain"/>
    <property type="match status" value="1"/>
</dbReference>
<evidence type="ECO:0000256" key="8">
    <source>
        <dbReference type="ARBA" id="ARBA00022741"/>
    </source>
</evidence>
<dbReference type="InterPro" id="IPR020568">
    <property type="entry name" value="Ribosomal_Su5_D2-typ_SF"/>
</dbReference>
<dbReference type="PANTHER" id="PTHR10169:SF38">
    <property type="entry name" value="DNA TOPOISOMERASE 2"/>
    <property type="match status" value="1"/>
</dbReference>
<evidence type="ECO:0000256" key="14">
    <source>
        <dbReference type="RuleBase" id="RU362094"/>
    </source>
</evidence>
<dbReference type="Gene3D" id="3.40.50.670">
    <property type="match status" value="1"/>
</dbReference>
<dbReference type="Gene3D" id="3.30.230.10">
    <property type="match status" value="1"/>
</dbReference>
<organism evidence="16">
    <name type="scientific">Cladocopium goreaui</name>
    <dbReference type="NCBI Taxonomy" id="2562237"/>
    <lineage>
        <taxon>Eukaryota</taxon>
        <taxon>Sar</taxon>
        <taxon>Alveolata</taxon>
        <taxon>Dinophyceae</taxon>
        <taxon>Suessiales</taxon>
        <taxon>Symbiodiniaceae</taxon>
        <taxon>Cladocopium</taxon>
    </lineage>
</organism>
<dbReference type="Pfam" id="PF13499">
    <property type="entry name" value="EF-hand_7"/>
    <property type="match status" value="4"/>
</dbReference>
<feature type="domain" description="EF-hand" evidence="15">
    <location>
        <begin position="309"/>
        <end position="344"/>
    </location>
</feature>
<dbReference type="Pfam" id="PF02518">
    <property type="entry name" value="HATPase_c"/>
    <property type="match status" value="1"/>
</dbReference>
<accession>A0A9P1M2P9</accession>
<dbReference type="FunFam" id="3.30.230.10:FF:000008">
    <property type="entry name" value="DNA topoisomerase 2"/>
    <property type="match status" value="1"/>
</dbReference>
<dbReference type="FunFam" id="1.10.238.10:FF:000070">
    <property type="entry name" value="Centrin-1"/>
    <property type="match status" value="1"/>
</dbReference>
<dbReference type="InterPro" id="IPR008978">
    <property type="entry name" value="HSP20-like_chaperone"/>
</dbReference>
<dbReference type="GO" id="GO:0003918">
    <property type="term" value="F:DNA topoisomerase type II (double strand cut, ATP-hydrolyzing) activity"/>
    <property type="evidence" value="ECO:0007669"/>
    <property type="project" value="UniProtKB-UniRule"/>
</dbReference>
<evidence type="ECO:0000256" key="7">
    <source>
        <dbReference type="ARBA" id="ARBA00022737"/>
    </source>
</evidence>
<dbReference type="InterPro" id="IPR003594">
    <property type="entry name" value="HATPase_dom"/>
</dbReference>
<dbReference type="GO" id="GO:0003677">
    <property type="term" value="F:DNA binding"/>
    <property type="evidence" value="ECO:0007669"/>
    <property type="project" value="UniProtKB-UniRule"/>
</dbReference>
<dbReference type="EMBL" id="CAMXCT010006647">
    <property type="protein sequence ID" value="CAI4017647.1"/>
    <property type="molecule type" value="Genomic_DNA"/>
</dbReference>
<dbReference type="InterPro" id="IPR001154">
    <property type="entry name" value="TopoII_euk"/>
</dbReference>
<evidence type="ECO:0000313" key="18">
    <source>
        <dbReference type="Proteomes" id="UP001152797"/>
    </source>
</evidence>
<evidence type="ECO:0000256" key="11">
    <source>
        <dbReference type="ARBA" id="ARBA00023029"/>
    </source>
</evidence>
<dbReference type="GO" id="GO:0006265">
    <property type="term" value="P:DNA topological change"/>
    <property type="evidence" value="ECO:0007669"/>
    <property type="project" value="UniProtKB-UniRule"/>
</dbReference>
<feature type="domain" description="EF-hand" evidence="15">
    <location>
        <begin position="32"/>
        <end position="67"/>
    </location>
</feature>
<dbReference type="FunFam" id="3.30.565.10:FF:000004">
    <property type="entry name" value="DNA topoisomerase 2"/>
    <property type="match status" value="1"/>
</dbReference>
<dbReference type="PRINTS" id="PR01158">
    <property type="entry name" value="TOPISMRASEII"/>
</dbReference>
<dbReference type="PROSITE" id="PS50222">
    <property type="entry name" value="EF_HAND_2"/>
    <property type="match status" value="8"/>
</dbReference>
<feature type="domain" description="EF-hand" evidence="15">
    <location>
        <begin position="141"/>
        <end position="176"/>
    </location>
</feature>
<feature type="domain" description="EF-hand" evidence="15">
    <location>
        <begin position="105"/>
        <end position="140"/>
    </location>
</feature>
<dbReference type="GO" id="GO:0000819">
    <property type="term" value="P:sister chromatid segregation"/>
    <property type="evidence" value="ECO:0007669"/>
    <property type="project" value="TreeGrafter"/>
</dbReference>
<dbReference type="PRINTS" id="PR00418">
    <property type="entry name" value="TPI2FAMILY"/>
</dbReference>
<comment type="catalytic activity">
    <reaction evidence="1 14">
        <text>ATP-dependent breakage, passage and rejoining of double-stranded DNA.</text>
        <dbReference type="EC" id="5.6.2.2"/>
    </reaction>
</comment>
<dbReference type="FunFam" id="3.40.50.670:FF:000001">
    <property type="entry name" value="DNA topoisomerase 2"/>
    <property type="match status" value="1"/>
</dbReference>
<dbReference type="InterPro" id="IPR036890">
    <property type="entry name" value="HATPase_C_sf"/>
</dbReference>
<evidence type="ECO:0000256" key="5">
    <source>
        <dbReference type="ARBA" id="ARBA00011080"/>
    </source>
</evidence>
<protein>
    <recommendedName>
        <fullName evidence="14">DNA topoisomerase 2</fullName>
        <ecNumber evidence="14">5.6.2.2</ecNumber>
    </recommendedName>
</protein>
<keyword evidence="9" id="KW-0106">Calcium</keyword>
<keyword evidence="11 14" id="KW-0799">Topoisomerase</keyword>
<evidence type="ECO:0000256" key="6">
    <source>
        <dbReference type="ARBA" id="ARBA00022723"/>
    </source>
</evidence>
<evidence type="ECO:0000256" key="10">
    <source>
        <dbReference type="ARBA" id="ARBA00022840"/>
    </source>
</evidence>
<keyword evidence="13 14" id="KW-0413">Isomerase</keyword>
<proteinExistence type="inferred from homology"/>
<comment type="cofactor">
    <cofactor evidence="3">
        <name>Mg(2+)</name>
        <dbReference type="ChEBI" id="CHEBI:18420"/>
    </cofactor>
</comment>
<dbReference type="SUPFAM" id="SSF56719">
    <property type="entry name" value="Type II DNA topoisomerase"/>
    <property type="match status" value="1"/>
</dbReference>
<comment type="cofactor">
    <cofactor evidence="2">
        <name>Ca(2+)</name>
        <dbReference type="ChEBI" id="CHEBI:29108"/>
    </cofactor>
</comment>
<dbReference type="InterPro" id="IPR013760">
    <property type="entry name" value="Topo_IIA-like_dom_sf"/>
</dbReference>
<evidence type="ECO:0000256" key="13">
    <source>
        <dbReference type="ARBA" id="ARBA00023235"/>
    </source>
</evidence>
<evidence type="ECO:0000313" key="17">
    <source>
        <dbReference type="EMBL" id="CAL1171022.1"/>
    </source>
</evidence>
<reference evidence="16" key="1">
    <citation type="submission" date="2022-10" db="EMBL/GenBank/DDBJ databases">
        <authorList>
            <person name="Chen Y."/>
            <person name="Dougan E. K."/>
            <person name="Chan C."/>
            <person name="Rhodes N."/>
            <person name="Thang M."/>
        </authorList>
    </citation>
    <scope>NUCLEOTIDE SEQUENCE</scope>
</reference>